<sequence>MMSRNSHCESPACLGLRNAYLALSHCLHSTRKYSSVGFLRGLLNNFTLYEHLWGFSYHFHYPIFFFFRFSFTRTSSVDVFLLRIQYVSLHILCSCHTIHLPRYENVM</sequence>
<proteinExistence type="predicted"/>
<reference evidence="1" key="1">
    <citation type="journal article" date="2020" name="BMC">
        <title>Leishmania infection induces a limited differential gene expression in the sand fly midgut.</title>
        <authorList>
            <person name="Coutinho-Abreu I.V."/>
            <person name="Serafim T.D."/>
            <person name="Meneses C."/>
            <person name="Kamhawi S."/>
            <person name="Oliveira F."/>
            <person name="Valenzuela J.G."/>
        </authorList>
    </citation>
    <scope>NUCLEOTIDE SEQUENCE</scope>
    <source>
        <strain evidence="1">Jacobina</strain>
        <tissue evidence="1">Midgut</tissue>
    </source>
</reference>
<name>A0A7G3B4J1_LUTLO</name>
<dbReference type="AlphaFoldDB" id="A0A7G3B4J1"/>
<evidence type="ECO:0000313" key="1">
    <source>
        <dbReference type="EMBL" id="MBC1179329.1"/>
    </source>
</evidence>
<organism evidence="1">
    <name type="scientific">Lutzomyia longipalpis</name>
    <name type="common">Sand fly</name>
    <dbReference type="NCBI Taxonomy" id="7200"/>
    <lineage>
        <taxon>Eukaryota</taxon>
        <taxon>Metazoa</taxon>
        <taxon>Ecdysozoa</taxon>
        <taxon>Arthropoda</taxon>
        <taxon>Hexapoda</taxon>
        <taxon>Insecta</taxon>
        <taxon>Pterygota</taxon>
        <taxon>Neoptera</taxon>
        <taxon>Endopterygota</taxon>
        <taxon>Diptera</taxon>
        <taxon>Nematocera</taxon>
        <taxon>Psychodoidea</taxon>
        <taxon>Psychodidae</taxon>
        <taxon>Lutzomyia</taxon>
        <taxon>Lutzomyia</taxon>
    </lineage>
</organism>
<accession>A0A7G3B4J1</accession>
<dbReference type="EMBL" id="GITU01010626">
    <property type="protein sequence ID" value="MBC1179329.1"/>
    <property type="molecule type" value="Transcribed_RNA"/>
</dbReference>
<protein>
    <submittedName>
        <fullName evidence="1">Uncharacterized protein</fullName>
    </submittedName>
</protein>